<gene>
    <name evidence="1" type="ORF">WQQ_41610</name>
</gene>
<evidence type="ECO:0000313" key="1">
    <source>
        <dbReference type="EMBL" id="EIT67726.1"/>
    </source>
</evidence>
<protein>
    <submittedName>
        <fullName evidence="1">Uncharacterized protein</fullName>
    </submittedName>
</protein>
<dbReference type="STRING" id="1172194.WQQ_41610"/>
<sequence>MHGAGVDHTVTGCQGIGIRGSAHGRWRRRQVLGRIGDELLPAALAAEHKDLVLEFVTQRRDPIHLHSANRIACHRRASRVATAVAHGPILRAQAEGAATAA</sequence>
<dbReference type="EMBL" id="AKGD01000004">
    <property type="protein sequence ID" value="EIT67726.1"/>
    <property type="molecule type" value="Genomic_DNA"/>
</dbReference>
<dbReference type="Proteomes" id="UP000003704">
    <property type="component" value="Unassembled WGS sequence"/>
</dbReference>
<keyword evidence="2" id="KW-1185">Reference proteome</keyword>
<accession>I8HWK9</accession>
<dbReference type="AlphaFoldDB" id="I8HWK9"/>
<evidence type="ECO:0000313" key="2">
    <source>
        <dbReference type="Proteomes" id="UP000003704"/>
    </source>
</evidence>
<organism evidence="1 2">
    <name type="scientific">Hydrocarboniphaga effusa AP103</name>
    <dbReference type="NCBI Taxonomy" id="1172194"/>
    <lineage>
        <taxon>Bacteria</taxon>
        <taxon>Pseudomonadati</taxon>
        <taxon>Pseudomonadota</taxon>
        <taxon>Gammaproteobacteria</taxon>
        <taxon>Nevskiales</taxon>
        <taxon>Nevskiaceae</taxon>
        <taxon>Hydrocarboniphaga</taxon>
    </lineage>
</organism>
<name>I8HWK9_9GAMM</name>
<comment type="caution">
    <text evidence="1">The sequence shown here is derived from an EMBL/GenBank/DDBJ whole genome shotgun (WGS) entry which is preliminary data.</text>
</comment>
<proteinExistence type="predicted"/>
<reference evidence="1 2" key="1">
    <citation type="journal article" date="2012" name="J. Bacteriol.">
        <title>Genome Sequence of n-Alkane-Degrading Hydrocarboniphaga effusa Strain AP103T (ATCC BAA-332T).</title>
        <authorList>
            <person name="Chang H.K."/>
            <person name="Zylstra G.J."/>
            <person name="Chae J.C."/>
        </authorList>
    </citation>
    <scope>NUCLEOTIDE SEQUENCE [LARGE SCALE GENOMIC DNA]</scope>
    <source>
        <strain evidence="1 2">AP103</strain>
    </source>
</reference>